<keyword evidence="1" id="KW-0472">Membrane</keyword>
<keyword evidence="1" id="KW-1133">Transmembrane helix</keyword>
<feature type="transmembrane region" description="Helical" evidence="1">
    <location>
        <begin position="59"/>
        <end position="77"/>
    </location>
</feature>
<organism evidence="2 3">
    <name type="scientific">Hyphococcus flavus</name>
    <dbReference type="NCBI Taxonomy" id="1866326"/>
    <lineage>
        <taxon>Bacteria</taxon>
        <taxon>Pseudomonadati</taxon>
        <taxon>Pseudomonadota</taxon>
        <taxon>Alphaproteobacteria</taxon>
        <taxon>Parvularculales</taxon>
        <taxon>Parvularculaceae</taxon>
        <taxon>Hyphococcus</taxon>
    </lineage>
</organism>
<dbReference type="KEGG" id="hfl:PUV54_00010"/>
<reference evidence="2" key="1">
    <citation type="submission" date="2023-02" db="EMBL/GenBank/DDBJ databases">
        <title>Genome sequence of Hyphococcus flavus.</title>
        <authorList>
            <person name="Rong J.-C."/>
            <person name="Zhao Q."/>
            <person name="Yi M."/>
            <person name="Wu J.-Y."/>
        </authorList>
    </citation>
    <scope>NUCLEOTIDE SEQUENCE</scope>
    <source>
        <strain evidence="2">MCCC 1K03223</strain>
    </source>
</reference>
<proteinExistence type="predicted"/>
<evidence type="ECO:0000313" key="3">
    <source>
        <dbReference type="Proteomes" id="UP001214043"/>
    </source>
</evidence>
<keyword evidence="3" id="KW-1185">Reference proteome</keyword>
<dbReference type="Proteomes" id="UP001214043">
    <property type="component" value="Chromosome"/>
</dbReference>
<evidence type="ECO:0000256" key="1">
    <source>
        <dbReference type="SAM" id="Phobius"/>
    </source>
</evidence>
<gene>
    <name evidence="2" type="ORF">PUV54_00010</name>
</gene>
<accession>A0AAE9ZF65</accession>
<name>A0AAE9ZF65_9PROT</name>
<evidence type="ECO:0000313" key="2">
    <source>
        <dbReference type="EMBL" id="WDI31577.1"/>
    </source>
</evidence>
<feature type="transmembrane region" description="Helical" evidence="1">
    <location>
        <begin position="29"/>
        <end position="53"/>
    </location>
</feature>
<protein>
    <submittedName>
        <fullName evidence="2">Uncharacterized protein</fullName>
    </submittedName>
</protein>
<dbReference type="RefSeq" id="WP_274493464.1">
    <property type="nucleotide sequence ID" value="NZ_CP118166.1"/>
</dbReference>
<keyword evidence="1" id="KW-0812">Transmembrane</keyword>
<sequence length="99" mass="11488">MMHSNADIEFAHLSSTERKDKARQLRFDYLFLQAVLFFLLLMIITGAGAAAIMGEYEKARTVLLISIPFPLALLVHWDKLKNINSYQKWARNELKQEPH</sequence>
<dbReference type="AlphaFoldDB" id="A0AAE9ZF65"/>
<dbReference type="EMBL" id="CP118166">
    <property type="protein sequence ID" value="WDI31577.1"/>
    <property type="molecule type" value="Genomic_DNA"/>
</dbReference>